<accession>A0A9J7KY83</accession>
<evidence type="ECO:0000259" key="6">
    <source>
        <dbReference type="Pfam" id="PF14678"/>
    </source>
</evidence>
<dbReference type="InterPro" id="IPR029313">
    <property type="entry name" value="FANCI_S3"/>
</dbReference>
<dbReference type="Pfam" id="PF14679">
    <property type="entry name" value="FANCI_HD1"/>
    <property type="match status" value="1"/>
</dbReference>
<dbReference type="OrthoDB" id="195089at2759"/>
<dbReference type="InterPro" id="IPR029312">
    <property type="entry name" value="FANCI_HD2"/>
</dbReference>
<dbReference type="GO" id="GO:0006281">
    <property type="term" value="P:DNA repair"/>
    <property type="evidence" value="ECO:0007669"/>
    <property type="project" value="InterPro"/>
</dbReference>
<dbReference type="InterPro" id="IPR029314">
    <property type="entry name" value="FANCI_S4"/>
</dbReference>
<reference evidence="9" key="1">
    <citation type="journal article" date="2020" name="Nat. Ecol. Evol.">
        <title>Deeply conserved synteny resolves early events in vertebrate evolution.</title>
        <authorList>
            <person name="Simakov O."/>
            <person name="Marletaz F."/>
            <person name="Yue J.X."/>
            <person name="O'Connell B."/>
            <person name="Jenkins J."/>
            <person name="Brandt A."/>
            <person name="Calef R."/>
            <person name="Tung C.H."/>
            <person name="Huang T.K."/>
            <person name="Schmutz J."/>
            <person name="Satoh N."/>
            <person name="Yu J.K."/>
            <person name="Putnam N.H."/>
            <person name="Green R.E."/>
            <person name="Rokhsar D.S."/>
        </authorList>
    </citation>
    <scope>NUCLEOTIDE SEQUENCE [LARGE SCALE GENOMIC DNA]</scope>
    <source>
        <strain evidence="9">S238N-H82</strain>
    </source>
</reference>
<dbReference type="KEGG" id="bfo:118413251"/>
<dbReference type="PANTHER" id="PTHR21818">
    <property type="entry name" value="BC025462 PROTEIN"/>
    <property type="match status" value="1"/>
</dbReference>
<feature type="domain" description="FANCI helical" evidence="7">
    <location>
        <begin position="285"/>
        <end position="371"/>
    </location>
</feature>
<dbReference type="Proteomes" id="UP000001554">
    <property type="component" value="Chromosome 4"/>
</dbReference>
<dbReference type="CDD" id="cd11720">
    <property type="entry name" value="FANCI"/>
    <property type="match status" value="1"/>
</dbReference>
<dbReference type="RefSeq" id="XP_035672387.1">
    <property type="nucleotide sequence ID" value="XM_035816494.1"/>
</dbReference>
<dbReference type="OMA" id="QSMRMMN"/>
<name>A0A9J7KY83_BRAFL</name>
<evidence type="ECO:0000259" key="5">
    <source>
        <dbReference type="Pfam" id="PF14677"/>
    </source>
</evidence>
<keyword evidence="9" id="KW-1185">Reference proteome</keyword>
<dbReference type="InterPro" id="IPR026171">
    <property type="entry name" value="FANCI"/>
</dbReference>
<sequence length="1372" mass="151483">MDKKILALSEEGDVDSLTKLLKTLGPNQLEEFIDVRVLRGKGNPTTFLRAVFHGAPCESAEGAAVRVSVYKHVLELLEGGDVSSKMGSELLGFLLMEVEFLPPSAVVELAQVFVDAVKSGNVTNTKSLDLFSKLLSSLASRETVSYGNGNQMTGAECKSHILNSLCSSRWDSSCVIHLAAVFRDIPTTNDELKFVMEKILRSFRHVDLQELPPLVYQLLLLSTKGFKRLVLEGITSYFAEQDQTVKQQESEQSEDMLSSLTADQLCHMEGTIILHITFAIKQDQDLGREFVKFLKAGQQGSLTKILSPFNVALALSVARIQRFEEPIFEFLKSAISRSFKDEQIRQGSKWVTEMVPESSNVTESLLETVKNSSYGWDHVTQGLVQLGFTLMDSFGPKLGPAGRVVESSGGTPKSPTQLACSLGAQILVNTFKVHEMVRSDILEQILNRVVTKATSPVTHYIELLSNTVSTVPQTLLECLPKVRDSFDYLSYLPAASAEGLLKAVQPLLKLSMPLKDTLMLVLRKAMFSRQADARKVAVTGFLMILRHFKVLGGLPCSQSCSQSFSFSQIQVDIHTPPSSAGNEALCLEILGNLRRCLTQQADVRLMLYEGMYDVLSRNPHLGPPILEMLLSQFRRYYEAEDDVTPPLQLDPCITAQGDQTFLLEPLGHLLCSMVQCLLKCQQLASESEEPEDDEALTAIQSELGTILESLTRRMIKCEMEDFELDKSADFSMNSGVGVKNNIFGILVLGLYEVLMEYTCMSDDFSKESCEQLLQLFLNYNKLAETMKEKTAKGKSGGAKVARSLLTIRCTARILQGLFSDDVPQHQEGLSVLRENTDLVRFIVSVAQQKIQQVSDKGHTDGSEGSNKDKLYKYCCNMARVLLRKFTSDLQAHGESGRRSKGKAVSAMCLEGFCTIVNIICSRYPDQVAAFLTQIEPGGDDADEEEEAGTNMDDQERVNFHIKRFQRMVVNMVTSSDDDVSPRDAVQLVNVISLLSCHLSPGSDHLVQLHAWVNRLCTEQNVDDSAMTKALLSLLFSLTAQTSTSLTVLRDLAQDVHSQMGDIDQDVDVEDQTQFAVVNPRTATPVMALVVGQVDRVLEEVDWVIGKMKAELSGGSAAAEDAPSQGPTQREGHEKSVCVRLGTLVTVYHELVQAAIPMGASVEALLKSLVKLYNNLTLLAKYYLAMYTQKVGHLSPRFEKLVKLSGTHLSQQAYALITYIQAAQNEKLAQRDQHKGKGGKKKDKTSSDAVGQARKAQVLRETKSIPVLVFAIEQYERYLIQLTKKSKVNLMEHMKMSTSRDFRINTAAVQMALQGEEESSSEEEKEGSDHNSDGEAEEQENQGPPAKKAKTAAGKLSKGKGGRAKKGLAESNE</sequence>
<dbReference type="InterPro" id="IPR029305">
    <property type="entry name" value="FANCI_S1-cap"/>
</dbReference>
<protein>
    <submittedName>
        <fullName evidence="10">Fanconi anemia group I protein-like</fullName>
    </submittedName>
</protein>
<dbReference type="Pfam" id="PF14675">
    <property type="entry name" value="FANCI_S1"/>
    <property type="match status" value="1"/>
</dbReference>
<gene>
    <name evidence="10" type="primary">LOC118413251</name>
</gene>
<dbReference type="Pfam" id="PF14678">
    <property type="entry name" value="FANCI_S4"/>
    <property type="match status" value="1"/>
</dbReference>
<evidence type="ECO:0000259" key="3">
    <source>
        <dbReference type="Pfam" id="PF14675"/>
    </source>
</evidence>
<feature type="domain" description="FANCI solenoid 4" evidence="6">
    <location>
        <begin position="1047"/>
        <end position="1309"/>
    </location>
</feature>
<evidence type="ECO:0000313" key="10">
    <source>
        <dbReference type="RefSeq" id="XP_035672387.1"/>
    </source>
</evidence>
<dbReference type="Pfam" id="PF14676">
    <property type="entry name" value="FANCI_S2"/>
    <property type="match status" value="1"/>
</dbReference>
<feature type="compositionally biased region" description="Acidic residues" evidence="1">
    <location>
        <begin position="1314"/>
        <end position="1325"/>
    </location>
</feature>
<dbReference type="InterPro" id="IPR029315">
    <property type="entry name" value="FANCI_S2"/>
</dbReference>
<dbReference type="GO" id="GO:0070182">
    <property type="term" value="F:DNA polymerase binding"/>
    <property type="evidence" value="ECO:0000318"/>
    <property type="project" value="GO_Central"/>
</dbReference>
<feature type="domain" description="FANCI helical" evidence="8">
    <location>
        <begin position="557"/>
        <end position="787"/>
    </location>
</feature>
<dbReference type="Pfam" id="PF14674">
    <property type="entry name" value="FANCI_S1-cap"/>
    <property type="match status" value="1"/>
</dbReference>
<organism evidence="9 10">
    <name type="scientific">Branchiostoma floridae</name>
    <name type="common">Florida lancelet</name>
    <name type="synonym">Amphioxus</name>
    <dbReference type="NCBI Taxonomy" id="7739"/>
    <lineage>
        <taxon>Eukaryota</taxon>
        <taxon>Metazoa</taxon>
        <taxon>Chordata</taxon>
        <taxon>Cephalochordata</taxon>
        <taxon>Leptocardii</taxon>
        <taxon>Amphioxiformes</taxon>
        <taxon>Branchiostomatidae</taxon>
        <taxon>Branchiostoma</taxon>
    </lineage>
</organism>
<feature type="region of interest" description="Disordered" evidence="1">
    <location>
        <begin position="1227"/>
        <end position="1254"/>
    </location>
</feature>
<evidence type="ECO:0000259" key="4">
    <source>
        <dbReference type="Pfam" id="PF14676"/>
    </source>
</evidence>
<reference evidence="10" key="2">
    <citation type="submission" date="2025-08" db="UniProtKB">
        <authorList>
            <consortium name="RefSeq"/>
        </authorList>
    </citation>
    <scope>IDENTIFICATION</scope>
    <source>
        <strain evidence="10">S238N-H82</strain>
        <tissue evidence="10">Testes</tissue>
    </source>
</reference>
<dbReference type="GeneID" id="118413251"/>
<proteinExistence type="predicted"/>
<feature type="domain" description="FANCI solenoid 3" evidence="5">
    <location>
        <begin position="805"/>
        <end position="1034"/>
    </location>
</feature>
<evidence type="ECO:0000313" key="9">
    <source>
        <dbReference type="Proteomes" id="UP000001554"/>
    </source>
</evidence>
<dbReference type="PANTHER" id="PTHR21818:SF0">
    <property type="entry name" value="FANCONI ANEMIA GROUP I PROTEIN"/>
    <property type="match status" value="1"/>
</dbReference>
<feature type="domain" description="FANCI solenoid 1 cap" evidence="2">
    <location>
        <begin position="1"/>
        <end position="54"/>
    </location>
</feature>
<evidence type="ECO:0000259" key="8">
    <source>
        <dbReference type="Pfam" id="PF14680"/>
    </source>
</evidence>
<feature type="region of interest" description="Disordered" evidence="1">
    <location>
        <begin position="1311"/>
        <end position="1372"/>
    </location>
</feature>
<feature type="domain" description="FANCI solenoid 1" evidence="3">
    <location>
        <begin position="65"/>
        <end position="281"/>
    </location>
</feature>
<evidence type="ECO:0000256" key="1">
    <source>
        <dbReference type="SAM" id="MobiDB-lite"/>
    </source>
</evidence>
<feature type="compositionally biased region" description="Low complexity" evidence="1">
    <location>
        <begin position="1342"/>
        <end position="1355"/>
    </location>
</feature>
<dbReference type="InterPro" id="IPR029310">
    <property type="entry name" value="FANCI_HD1"/>
</dbReference>
<evidence type="ECO:0000259" key="7">
    <source>
        <dbReference type="Pfam" id="PF14679"/>
    </source>
</evidence>
<dbReference type="InterPro" id="IPR029308">
    <property type="entry name" value="FANCI_S1"/>
</dbReference>
<dbReference type="Pfam" id="PF14680">
    <property type="entry name" value="FANCI_HD2"/>
    <property type="match status" value="1"/>
</dbReference>
<evidence type="ECO:0000259" key="2">
    <source>
        <dbReference type="Pfam" id="PF14674"/>
    </source>
</evidence>
<feature type="domain" description="FANCI solenoid 2" evidence="4">
    <location>
        <begin position="379"/>
        <end position="542"/>
    </location>
</feature>
<feature type="compositionally biased region" description="Basic residues" evidence="1">
    <location>
        <begin position="1356"/>
        <end position="1365"/>
    </location>
</feature>
<dbReference type="Pfam" id="PF14677">
    <property type="entry name" value="FANCI_S3"/>
    <property type="match status" value="1"/>
</dbReference>